<dbReference type="RefSeq" id="WP_313895570.1">
    <property type="nucleotide sequence ID" value="NZ_JABXWF010000005.1"/>
</dbReference>
<dbReference type="SMART" id="SM00331">
    <property type="entry name" value="PP2C_SIG"/>
    <property type="match status" value="1"/>
</dbReference>
<dbReference type="Proteomes" id="UP001282474">
    <property type="component" value="Unassembled WGS sequence"/>
</dbReference>
<dbReference type="InterPro" id="IPR036890">
    <property type="entry name" value="HATPase_C_sf"/>
</dbReference>
<dbReference type="InterPro" id="IPR003594">
    <property type="entry name" value="HATPase_dom"/>
</dbReference>
<evidence type="ECO:0000256" key="2">
    <source>
        <dbReference type="SAM" id="MobiDB-lite"/>
    </source>
</evidence>
<comment type="caution">
    <text evidence="4">The sequence shown here is derived from an EMBL/GenBank/DDBJ whole genome shotgun (WGS) entry which is preliminary data.</text>
</comment>
<dbReference type="InterPro" id="IPR001932">
    <property type="entry name" value="PPM-type_phosphatase-like_dom"/>
</dbReference>
<dbReference type="PANTHER" id="PTHR43156">
    <property type="entry name" value="STAGE II SPORULATION PROTEIN E-RELATED"/>
    <property type="match status" value="1"/>
</dbReference>
<accession>A0ABU4MTT8</accession>
<dbReference type="CDD" id="cd16936">
    <property type="entry name" value="HATPase_RsbW-like"/>
    <property type="match status" value="1"/>
</dbReference>
<dbReference type="Pfam" id="PF07228">
    <property type="entry name" value="SpoIIE"/>
    <property type="match status" value="1"/>
</dbReference>
<organism evidence="4 5">
    <name type="scientific">Streptomyces caniscabiei</name>
    <dbReference type="NCBI Taxonomy" id="2746961"/>
    <lineage>
        <taxon>Bacteria</taxon>
        <taxon>Bacillati</taxon>
        <taxon>Actinomycetota</taxon>
        <taxon>Actinomycetes</taxon>
        <taxon>Kitasatosporales</taxon>
        <taxon>Streptomycetaceae</taxon>
        <taxon>Streptomyces</taxon>
    </lineage>
</organism>
<sequence>MSTAPTAGSNVCAGAGRPYFRHRPWGAPYKSGSATPERSHRSQGTYTLGGKKVRLGRGHRHHHREQQQAPPSAPSPRYVINGTESMALQNGTPFHNKIDRFSDLFQTCIETGRVHATKQTSPDGFHLDITVGTNKLQATSTLTTTVGGPRLHAARQRNATCQCVASEAESGLRQSRQAHKPCRSRGPEAPLSGNLVSAEIVLASGHSHRHEQRRCARRWEENAAPARSARTEIGFLTAAQCAHRWETDFAMEDFGTVPWGAAADTSYAAVALTDAEGVVIGWGPESRVPLGLSRTEIEGRPVQDLLRRDDAATLQRVLARQASWRGRLAFLRNDGQVLELVLRAQPMPSGRGELRWILTMTRPGEPMGSEGDQTLADRAFTQCPVVQVIYDTELRFARVNAAAGRRFAATEEELRGRLVSDVFSAPVYAAFQRHLRQVIETGEPVHYEGYYSVPGVIHERPWAHEIGPVRDASGRLCGAIVTTYESSEQYWGRRRWSLLNEAATRIGTSLDVSQTAQELAETITPQLADFVTVDLLDSVLQGTDPALRHDHSPLALRRVAQSSTTEGSPEAAVAVGESTAQTADSPYTRCLATGGAILARAGDLAWERWLANDSVRRARVQEFGFHSTLAVPLRSRGTTLGVLSLLRRLHPEHPFDRDDAVLVEELAARAAVSIDNALRYTREHATALTLQHNLLPQRLREQPAVEFASRYLPADSPLGVGGDWFDVIPLSGARVALVVGDVVGHGLQASATMGRLRAAVRTLADVDLGPDELLTRLDDLVIRLSVDSEGVSGQGIDGDVGATCMYAVYDPVSLHCSIARAGHPLPAIVLPDATVEFPEIPAGPPLGLGSLPFECAEFDLPAGSLLALYTDGLIESRAHDISVGLDTLREALGASHRSLESKCDAIMDALVPKAPDDDVALLLARTRAFDGDHVATWDLASDPVAVAPTRADARRQLTAWRLSDLAFTTELVVSELVTNAIRYGTPPIRLRLIRDSALVIEVTDGSSTAPHLRHARAFDEGGRGLLLVAQMAQRWGTRHTNSGKTIWAELPLSQ</sequence>
<name>A0ABU4MTT8_9ACTN</name>
<dbReference type="PROSITE" id="PS50112">
    <property type="entry name" value="PAS"/>
    <property type="match status" value="1"/>
</dbReference>
<dbReference type="Gene3D" id="3.30.450.40">
    <property type="match status" value="1"/>
</dbReference>
<dbReference type="InterPro" id="IPR029016">
    <property type="entry name" value="GAF-like_dom_sf"/>
</dbReference>
<feature type="region of interest" description="Disordered" evidence="2">
    <location>
        <begin position="27"/>
        <end position="77"/>
    </location>
</feature>
<dbReference type="Pfam" id="PF13426">
    <property type="entry name" value="PAS_9"/>
    <property type="match status" value="1"/>
</dbReference>
<evidence type="ECO:0000313" key="5">
    <source>
        <dbReference type="Proteomes" id="UP001282474"/>
    </source>
</evidence>
<dbReference type="Pfam" id="PF13581">
    <property type="entry name" value="HATPase_c_2"/>
    <property type="match status" value="1"/>
</dbReference>
<dbReference type="SMART" id="SM00091">
    <property type="entry name" value="PAS"/>
    <property type="match status" value="2"/>
</dbReference>
<dbReference type="Pfam" id="PF08448">
    <property type="entry name" value="PAS_4"/>
    <property type="match status" value="1"/>
</dbReference>
<evidence type="ECO:0000259" key="3">
    <source>
        <dbReference type="PROSITE" id="PS50112"/>
    </source>
</evidence>
<dbReference type="InterPro" id="IPR052016">
    <property type="entry name" value="Bact_Sigma-Reg"/>
</dbReference>
<dbReference type="InterPro" id="IPR036457">
    <property type="entry name" value="PPM-type-like_dom_sf"/>
</dbReference>
<gene>
    <name evidence="4" type="ORF">PV383_26040</name>
</gene>
<keyword evidence="5" id="KW-1185">Reference proteome</keyword>
<dbReference type="Gene3D" id="3.30.565.10">
    <property type="entry name" value="Histidine kinase-like ATPase, C-terminal domain"/>
    <property type="match status" value="1"/>
</dbReference>
<feature type="domain" description="PAS" evidence="3">
    <location>
        <begin position="264"/>
        <end position="318"/>
    </location>
</feature>
<dbReference type="InterPro" id="IPR003018">
    <property type="entry name" value="GAF"/>
</dbReference>
<reference evidence="4 5" key="1">
    <citation type="journal article" date="2023" name="Microb. Genom.">
        <title>Mesoterricola silvestris gen. nov., sp. nov., Mesoterricola sediminis sp. nov., Geothrix oryzae sp. nov., Geothrix edaphica sp. nov., Geothrix rubra sp. nov., and Geothrix limicola sp. nov., six novel members of Acidobacteriota isolated from soils.</title>
        <authorList>
            <person name="Weisberg A.J."/>
            <person name="Pearce E."/>
            <person name="Kramer C.G."/>
            <person name="Chang J.H."/>
            <person name="Clarke C.R."/>
        </authorList>
    </citation>
    <scope>NUCLEOTIDE SEQUENCE [LARGE SCALE GENOMIC DNA]</scope>
    <source>
        <strain evidence="4 5">NE20-4-1</strain>
    </source>
</reference>
<dbReference type="PANTHER" id="PTHR43156:SF2">
    <property type="entry name" value="STAGE II SPORULATION PROTEIN E"/>
    <property type="match status" value="1"/>
</dbReference>
<dbReference type="SUPFAM" id="SSF55785">
    <property type="entry name" value="PYP-like sensor domain (PAS domain)"/>
    <property type="match status" value="2"/>
</dbReference>
<proteinExistence type="predicted"/>
<dbReference type="InterPro" id="IPR000014">
    <property type="entry name" value="PAS"/>
</dbReference>
<dbReference type="SUPFAM" id="SSF55874">
    <property type="entry name" value="ATPase domain of HSP90 chaperone/DNA topoisomerase II/histidine kinase"/>
    <property type="match status" value="1"/>
</dbReference>
<dbReference type="InterPro" id="IPR035965">
    <property type="entry name" value="PAS-like_dom_sf"/>
</dbReference>
<dbReference type="Pfam" id="PF01590">
    <property type="entry name" value="GAF"/>
    <property type="match status" value="1"/>
</dbReference>
<dbReference type="CDD" id="cd00130">
    <property type="entry name" value="PAS"/>
    <property type="match status" value="2"/>
</dbReference>
<dbReference type="EMBL" id="JARAWJ010000021">
    <property type="protein sequence ID" value="MDX3040616.1"/>
    <property type="molecule type" value="Genomic_DNA"/>
</dbReference>
<dbReference type="InterPro" id="IPR013656">
    <property type="entry name" value="PAS_4"/>
</dbReference>
<protein>
    <submittedName>
        <fullName evidence="4">SpoIIE family protein phosphatase</fullName>
    </submittedName>
</protein>
<dbReference type="Gene3D" id="3.30.450.20">
    <property type="entry name" value="PAS domain"/>
    <property type="match status" value="2"/>
</dbReference>
<dbReference type="SUPFAM" id="SSF55781">
    <property type="entry name" value="GAF domain-like"/>
    <property type="match status" value="1"/>
</dbReference>
<dbReference type="NCBIfam" id="TIGR00229">
    <property type="entry name" value="sensory_box"/>
    <property type="match status" value="1"/>
</dbReference>
<evidence type="ECO:0000313" key="4">
    <source>
        <dbReference type="EMBL" id="MDX3040616.1"/>
    </source>
</evidence>
<feature type="compositionally biased region" description="Polar residues" evidence="2">
    <location>
        <begin position="32"/>
        <end position="46"/>
    </location>
</feature>
<keyword evidence="1" id="KW-0378">Hydrolase</keyword>
<feature type="compositionally biased region" description="Basic residues" evidence="2">
    <location>
        <begin position="51"/>
        <end position="64"/>
    </location>
</feature>
<evidence type="ECO:0000256" key="1">
    <source>
        <dbReference type="ARBA" id="ARBA00022801"/>
    </source>
</evidence>
<dbReference type="Gene3D" id="3.60.40.10">
    <property type="entry name" value="PPM-type phosphatase domain"/>
    <property type="match status" value="1"/>
</dbReference>
<dbReference type="SMART" id="SM00065">
    <property type="entry name" value="GAF"/>
    <property type="match status" value="1"/>
</dbReference>